<evidence type="ECO:0000313" key="4">
    <source>
        <dbReference type="Proteomes" id="UP001149140"/>
    </source>
</evidence>
<dbReference type="NCBIfam" id="NF004513">
    <property type="entry name" value="PRK05854.1"/>
    <property type="match status" value="1"/>
</dbReference>
<dbReference type="EMBL" id="JAPDOD010000002">
    <property type="protein sequence ID" value="MDA0159541.1"/>
    <property type="molecule type" value="Genomic_DNA"/>
</dbReference>
<dbReference type="CDD" id="cd05327">
    <property type="entry name" value="retinol-DH_like_SDR_c_like"/>
    <property type="match status" value="1"/>
</dbReference>
<dbReference type="SUPFAM" id="SSF51735">
    <property type="entry name" value="NAD(P)-binding Rossmann-fold domains"/>
    <property type="match status" value="1"/>
</dbReference>
<evidence type="ECO:0000256" key="2">
    <source>
        <dbReference type="SAM" id="MobiDB-lite"/>
    </source>
</evidence>
<dbReference type="PANTHER" id="PTHR43157">
    <property type="entry name" value="PHOSPHATIDYLINOSITOL-GLYCAN BIOSYNTHESIS CLASS F PROTEIN-RELATED"/>
    <property type="match status" value="1"/>
</dbReference>
<dbReference type="Gene3D" id="3.40.50.720">
    <property type="entry name" value="NAD(P)-binding Rossmann-like Domain"/>
    <property type="match status" value="1"/>
</dbReference>
<dbReference type="Proteomes" id="UP001149140">
    <property type="component" value="Unassembled WGS sequence"/>
</dbReference>
<accession>A0A9X3S0V2</accession>
<dbReference type="Pfam" id="PF00106">
    <property type="entry name" value="adh_short"/>
    <property type="match status" value="1"/>
</dbReference>
<dbReference type="InterPro" id="IPR036291">
    <property type="entry name" value="NAD(P)-bd_dom_sf"/>
</dbReference>
<evidence type="ECO:0000256" key="1">
    <source>
        <dbReference type="ARBA" id="ARBA00023002"/>
    </source>
</evidence>
<dbReference type="RefSeq" id="WP_270038281.1">
    <property type="nucleotide sequence ID" value="NZ_JAPDOD010000002.1"/>
</dbReference>
<dbReference type="AlphaFoldDB" id="A0A9X3S0V2"/>
<keyword evidence="4" id="KW-1185">Reference proteome</keyword>
<feature type="region of interest" description="Disordered" evidence="2">
    <location>
        <begin position="261"/>
        <end position="286"/>
    </location>
</feature>
<dbReference type="PANTHER" id="PTHR43157:SF31">
    <property type="entry name" value="PHOSPHATIDYLINOSITOL-GLYCAN BIOSYNTHESIS CLASS F PROTEIN"/>
    <property type="match status" value="1"/>
</dbReference>
<dbReference type="PRINTS" id="PR00081">
    <property type="entry name" value="GDHRDH"/>
</dbReference>
<dbReference type="InterPro" id="IPR002347">
    <property type="entry name" value="SDR_fam"/>
</dbReference>
<reference evidence="3" key="1">
    <citation type="submission" date="2022-10" db="EMBL/GenBank/DDBJ databases">
        <title>The WGS of Solirubrobacter ginsenosidimutans DSM 21036.</title>
        <authorList>
            <person name="Jiang Z."/>
        </authorList>
    </citation>
    <scope>NUCLEOTIDE SEQUENCE</scope>
    <source>
        <strain evidence="3">DSM 21036</strain>
    </source>
</reference>
<gene>
    <name evidence="3" type="ORF">OM076_04635</name>
</gene>
<evidence type="ECO:0000313" key="3">
    <source>
        <dbReference type="EMBL" id="MDA0159541.1"/>
    </source>
</evidence>
<name>A0A9X3S0V2_9ACTN</name>
<protein>
    <submittedName>
        <fullName evidence="3">Oxidoreductase</fullName>
    </submittedName>
</protein>
<sequence length="311" mass="33296">MASWTTADIPRQDGRNAVVTGANSGLGYHVARELGRAGAHVVLACRDTRRGQEAIGRILADVPGADLEVRALDLASLASVRAFAAAAPERIDLLINNAGVMAPPYRTTADGFELQFGTNYLGHFALTGLLLERLEATEAPRVVTAGSNMHKLGKLTWDDLQSERKYRKWSAYSASKLANLLFAFELQRRATAAGSKLHSSAAHPGWAATDLYVKGARVGNATLQEKVMSIPTRYLAQSSANGALPTLYAATAPGVPPGAYTGPSKRMETVGPPTLVKGNARSRDEGDARRLWEVSERLTGVHYEFEAAKVA</sequence>
<keyword evidence="1" id="KW-0560">Oxidoreductase</keyword>
<organism evidence="3 4">
    <name type="scientific">Solirubrobacter ginsenosidimutans</name>
    <dbReference type="NCBI Taxonomy" id="490573"/>
    <lineage>
        <taxon>Bacteria</taxon>
        <taxon>Bacillati</taxon>
        <taxon>Actinomycetota</taxon>
        <taxon>Thermoleophilia</taxon>
        <taxon>Solirubrobacterales</taxon>
        <taxon>Solirubrobacteraceae</taxon>
        <taxon>Solirubrobacter</taxon>
    </lineage>
</organism>
<dbReference type="NCBIfam" id="NF004846">
    <property type="entry name" value="PRK06197.1"/>
    <property type="match status" value="1"/>
</dbReference>
<comment type="caution">
    <text evidence="3">The sequence shown here is derived from an EMBL/GenBank/DDBJ whole genome shotgun (WGS) entry which is preliminary data.</text>
</comment>
<proteinExistence type="predicted"/>
<dbReference type="GO" id="GO:0016491">
    <property type="term" value="F:oxidoreductase activity"/>
    <property type="evidence" value="ECO:0007669"/>
    <property type="project" value="UniProtKB-KW"/>
</dbReference>